<dbReference type="eggNOG" id="ENOG50349SI">
    <property type="taxonomic scope" value="Bacteria"/>
</dbReference>
<protein>
    <submittedName>
        <fullName evidence="1">Uncharacterized protein</fullName>
    </submittedName>
</protein>
<dbReference type="RefSeq" id="WP_005217352.1">
    <property type="nucleotide sequence ID" value="NZ_KB850089.1"/>
</dbReference>
<evidence type="ECO:0000313" key="1">
    <source>
        <dbReference type="EMBL" id="ENX00439.1"/>
    </source>
</evidence>
<gene>
    <name evidence="1" type="ORF">F900_02110</name>
</gene>
<accession>N9LW25</accession>
<dbReference type="EMBL" id="APRP01000022">
    <property type="protein sequence ID" value="ENX00439.1"/>
    <property type="molecule type" value="Genomic_DNA"/>
</dbReference>
<dbReference type="AlphaFoldDB" id="N9LW25"/>
<dbReference type="HOGENOM" id="CLU_1465247_0_0_6"/>
<comment type="caution">
    <text evidence="1">The sequence shown here is derived from an EMBL/GenBank/DDBJ whole genome shotgun (WGS) entry which is preliminary data.</text>
</comment>
<dbReference type="STRING" id="1217705.F900_02110"/>
<name>N9LW25_9GAMM</name>
<evidence type="ECO:0000313" key="2">
    <source>
        <dbReference type="Proteomes" id="UP000013248"/>
    </source>
</evidence>
<dbReference type="Proteomes" id="UP000013248">
    <property type="component" value="Unassembled WGS sequence"/>
</dbReference>
<proteinExistence type="predicted"/>
<sequence length="187" mass="21868">MNDFFLLNNESLPYMFIDQNIEIKQIQVKNLNQFAFYAEPIKELDGYSIEMIGMVVDEHIVKIMGLCSLVTTLDPDTFTTNIQNQDEIADLVFKIIHVNEAYFKKEKKKQRKKKDDNQSWFDSFQFLVSAGHRPDDILNMPYGAFVEYIKSAQRRDSQRLKSIAIATRTAYHAKQNDFEKFVSGLDY</sequence>
<reference evidence="1 2" key="1">
    <citation type="submission" date="2013-02" db="EMBL/GenBank/DDBJ databases">
        <title>The Genome Sequence of Acinetobacter sp. ANC 3862.</title>
        <authorList>
            <consortium name="The Broad Institute Genome Sequencing Platform"/>
            <consortium name="The Broad Institute Genome Sequencing Center for Infectious Disease"/>
            <person name="Cerqueira G."/>
            <person name="Feldgarden M."/>
            <person name="Courvalin P."/>
            <person name="Perichon B."/>
            <person name="Grillot-Courvalin C."/>
            <person name="Clermont D."/>
            <person name="Rocha E."/>
            <person name="Yoon E.-J."/>
            <person name="Nemec A."/>
            <person name="Walker B."/>
            <person name="Young S.K."/>
            <person name="Zeng Q."/>
            <person name="Gargeya S."/>
            <person name="Fitzgerald M."/>
            <person name="Haas B."/>
            <person name="Abouelleil A."/>
            <person name="Alvarado L."/>
            <person name="Arachchi H.M."/>
            <person name="Berlin A.M."/>
            <person name="Chapman S.B."/>
            <person name="Dewar J."/>
            <person name="Goldberg J."/>
            <person name="Griggs A."/>
            <person name="Gujja S."/>
            <person name="Hansen M."/>
            <person name="Howarth C."/>
            <person name="Imamovic A."/>
            <person name="Larimer J."/>
            <person name="McCowan C."/>
            <person name="Murphy C."/>
            <person name="Neiman D."/>
            <person name="Pearson M."/>
            <person name="Priest M."/>
            <person name="Roberts A."/>
            <person name="Saif S."/>
            <person name="Shea T."/>
            <person name="Sisk P."/>
            <person name="Sykes S."/>
            <person name="Wortman J."/>
            <person name="Nusbaum C."/>
            <person name="Birren B."/>
        </authorList>
    </citation>
    <scope>NUCLEOTIDE SEQUENCE [LARGE SCALE GENOMIC DNA]</scope>
    <source>
        <strain evidence="1 2">ANC 3862</strain>
    </source>
</reference>
<organism evidence="1 2">
    <name type="scientific">Acinetobacter modestus</name>
    <dbReference type="NCBI Taxonomy" id="1776740"/>
    <lineage>
        <taxon>Bacteria</taxon>
        <taxon>Pseudomonadati</taxon>
        <taxon>Pseudomonadota</taxon>
        <taxon>Gammaproteobacteria</taxon>
        <taxon>Moraxellales</taxon>
        <taxon>Moraxellaceae</taxon>
        <taxon>Acinetobacter</taxon>
    </lineage>
</organism>
<dbReference type="PATRIC" id="fig|1217705.3.peg.2050"/>